<protein>
    <submittedName>
        <fullName evidence="6">Nuclear matrix constituent protein-related</fullName>
    </submittedName>
</protein>
<dbReference type="OrthoDB" id="673795at2759"/>
<feature type="region of interest" description="Disordered" evidence="5">
    <location>
        <begin position="43"/>
        <end position="71"/>
    </location>
</feature>
<gene>
    <name evidence="6" type="ORF">STAS_18750</name>
</gene>
<sequence>MVTLIDVPPPPPPNMEDWRRFREVGLLDVAALERRDREALQEKVEKLETENTSHLQPPQQRERKREGFREERNQSTLFNRLVDRCPSGVQTWSGHRLEDRSDRIKVSKKGKFSVRPLGACLELFEIMYVHVWNPISICGTDRLVGVFQQLVSELRFLQPLPDHIPCPDALQDSLFTRAKSAADPPNPHKAAPTLYVPPLSLYKTYSSAILKAFATKKLEQYLEKIRKTETKSRPLPRARVTPGGGVRESILRTQSRELARAKAISTISSLSKGVISAPPNQVKTQPRSPAAHAARAVPAPQC</sequence>
<dbReference type="PANTHER" id="PTHR31908:SF9">
    <property type="entry name" value="PROTEIN CROWDED NUCLEI 3"/>
    <property type="match status" value="1"/>
</dbReference>
<comment type="similarity">
    <text evidence="4">Belongs to the CRWN family.</text>
</comment>
<evidence type="ECO:0000256" key="1">
    <source>
        <dbReference type="ARBA" id="ARBA00023054"/>
    </source>
</evidence>
<organism evidence="6 7">
    <name type="scientific">Striga asiatica</name>
    <name type="common">Asiatic witchweed</name>
    <name type="synonym">Buchnera asiatica</name>
    <dbReference type="NCBI Taxonomy" id="4170"/>
    <lineage>
        <taxon>Eukaryota</taxon>
        <taxon>Viridiplantae</taxon>
        <taxon>Streptophyta</taxon>
        <taxon>Embryophyta</taxon>
        <taxon>Tracheophyta</taxon>
        <taxon>Spermatophyta</taxon>
        <taxon>Magnoliopsida</taxon>
        <taxon>eudicotyledons</taxon>
        <taxon>Gunneridae</taxon>
        <taxon>Pentapetalae</taxon>
        <taxon>asterids</taxon>
        <taxon>lamiids</taxon>
        <taxon>Lamiales</taxon>
        <taxon>Orobanchaceae</taxon>
        <taxon>Buchnereae</taxon>
        <taxon>Striga</taxon>
    </lineage>
</organism>
<dbReference type="InterPro" id="IPR040418">
    <property type="entry name" value="CRWN"/>
</dbReference>
<comment type="caution">
    <text evidence="6">The sequence shown here is derived from an EMBL/GenBank/DDBJ whole genome shotgun (WGS) entry which is preliminary data.</text>
</comment>
<name>A0A5A7Q9Y0_STRAF</name>
<dbReference type="Proteomes" id="UP000325081">
    <property type="component" value="Unassembled WGS sequence"/>
</dbReference>
<dbReference type="GO" id="GO:0006997">
    <property type="term" value="P:nucleus organization"/>
    <property type="evidence" value="ECO:0007669"/>
    <property type="project" value="InterPro"/>
</dbReference>
<keyword evidence="2" id="KW-0539">Nucleus</keyword>
<reference evidence="7" key="1">
    <citation type="journal article" date="2019" name="Curr. Biol.">
        <title>Genome Sequence of Striga asiatica Provides Insight into the Evolution of Plant Parasitism.</title>
        <authorList>
            <person name="Yoshida S."/>
            <person name="Kim S."/>
            <person name="Wafula E.K."/>
            <person name="Tanskanen J."/>
            <person name="Kim Y.M."/>
            <person name="Honaas L."/>
            <person name="Yang Z."/>
            <person name="Spallek T."/>
            <person name="Conn C.E."/>
            <person name="Ichihashi Y."/>
            <person name="Cheong K."/>
            <person name="Cui S."/>
            <person name="Der J.P."/>
            <person name="Gundlach H."/>
            <person name="Jiao Y."/>
            <person name="Hori C."/>
            <person name="Ishida J.K."/>
            <person name="Kasahara H."/>
            <person name="Kiba T."/>
            <person name="Kim M.S."/>
            <person name="Koo N."/>
            <person name="Laohavisit A."/>
            <person name="Lee Y.H."/>
            <person name="Lumba S."/>
            <person name="McCourt P."/>
            <person name="Mortimer J.C."/>
            <person name="Mutuku J.M."/>
            <person name="Nomura T."/>
            <person name="Sasaki-Sekimoto Y."/>
            <person name="Seto Y."/>
            <person name="Wang Y."/>
            <person name="Wakatake T."/>
            <person name="Sakakibara H."/>
            <person name="Demura T."/>
            <person name="Yamaguchi S."/>
            <person name="Yoneyama K."/>
            <person name="Manabe R.I."/>
            <person name="Nelson D.C."/>
            <person name="Schulman A.H."/>
            <person name="Timko M.P."/>
            <person name="dePamphilis C.W."/>
            <person name="Choi D."/>
            <person name="Shirasu K."/>
        </authorList>
    </citation>
    <scope>NUCLEOTIDE SEQUENCE [LARGE SCALE GENOMIC DNA]</scope>
    <source>
        <strain evidence="7">cv. UVA1</strain>
    </source>
</reference>
<feature type="compositionally biased region" description="Low complexity" evidence="5">
    <location>
        <begin position="286"/>
        <end position="302"/>
    </location>
</feature>
<proteinExistence type="inferred from homology"/>
<keyword evidence="1" id="KW-0175">Coiled coil</keyword>
<feature type="compositionally biased region" description="Basic and acidic residues" evidence="5">
    <location>
        <begin position="60"/>
        <end position="71"/>
    </location>
</feature>
<evidence type="ECO:0000313" key="7">
    <source>
        <dbReference type="Proteomes" id="UP000325081"/>
    </source>
</evidence>
<evidence type="ECO:0000256" key="5">
    <source>
        <dbReference type="SAM" id="MobiDB-lite"/>
    </source>
</evidence>
<feature type="region of interest" description="Disordered" evidence="5">
    <location>
        <begin position="276"/>
        <end position="302"/>
    </location>
</feature>
<evidence type="ECO:0000256" key="3">
    <source>
        <dbReference type="ARBA" id="ARBA00024186"/>
    </source>
</evidence>
<dbReference type="PANTHER" id="PTHR31908">
    <property type="entry name" value="PROTEIN CROWDED NUCLEI 4"/>
    <property type="match status" value="1"/>
</dbReference>
<evidence type="ECO:0000313" key="6">
    <source>
        <dbReference type="EMBL" id="GER41990.1"/>
    </source>
</evidence>
<dbReference type="EMBL" id="BKCP01006239">
    <property type="protein sequence ID" value="GER41990.1"/>
    <property type="molecule type" value="Genomic_DNA"/>
</dbReference>
<evidence type="ECO:0000256" key="4">
    <source>
        <dbReference type="ARBA" id="ARBA00024208"/>
    </source>
</evidence>
<evidence type="ECO:0000256" key="2">
    <source>
        <dbReference type="ARBA" id="ARBA00023242"/>
    </source>
</evidence>
<keyword evidence="7" id="KW-1185">Reference proteome</keyword>
<comment type="subcellular location">
    <subcellularLocation>
        <location evidence="3">Nucleus lamina</location>
    </subcellularLocation>
</comment>
<accession>A0A5A7Q9Y0</accession>
<dbReference type="GO" id="GO:0005652">
    <property type="term" value="C:nuclear lamina"/>
    <property type="evidence" value="ECO:0007669"/>
    <property type="project" value="UniProtKB-SubCell"/>
</dbReference>
<dbReference type="AlphaFoldDB" id="A0A5A7Q9Y0"/>